<dbReference type="PROSITE" id="PS00108">
    <property type="entry name" value="PROTEIN_KINASE_ST"/>
    <property type="match status" value="2"/>
</dbReference>
<dbReference type="PROSITE" id="PS50927">
    <property type="entry name" value="BULB_LECTIN"/>
    <property type="match status" value="1"/>
</dbReference>
<dbReference type="FunFam" id="3.30.200.20:FF:000195">
    <property type="entry name" value="G-type lectin S-receptor-like serine/threonine-protein kinase"/>
    <property type="match status" value="2"/>
</dbReference>
<feature type="transmembrane region" description="Helical" evidence="14">
    <location>
        <begin position="1053"/>
        <end position="1076"/>
    </location>
</feature>
<reference evidence="19 20" key="1">
    <citation type="submission" date="2019-12" db="EMBL/GenBank/DDBJ databases">
        <authorList>
            <person name="Alioto T."/>
            <person name="Alioto T."/>
            <person name="Gomez Garrido J."/>
        </authorList>
    </citation>
    <scope>NUCLEOTIDE SEQUENCE [LARGE SCALE GENOMIC DNA]</scope>
</reference>
<evidence type="ECO:0000313" key="19">
    <source>
        <dbReference type="EMBL" id="CAA2953893.1"/>
    </source>
</evidence>
<dbReference type="SMART" id="SM00220">
    <property type="entry name" value="S_TKc"/>
    <property type="match status" value="2"/>
</dbReference>
<feature type="domain" description="Bulb-type lectin" evidence="17">
    <location>
        <begin position="26"/>
        <end position="147"/>
    </location>
</feature>
<proteinExistence type="predicted"/>
<evidence type="ECO:0000259" key="16">
    <source>
        <dbReference type="PROSITE" id="PS50011"/>
    </source>
</evidence>
<keyword evidence="9" id="KW-0067">ATP-binding</keyword>
<feature type="domain" description="Apple" evidence="18">
    <location>
        <begin position="341"/>
        <end position="423"/>
    </location>
</feature>
<dbReference type="Proteomes" id="UP000594638">
    <property type="component" value="Unassembled WGS sequence"/>
</dbReference>
<dbReference type="InterPro" id="IPR000858">
    <property type="entry name" value="S_locus_glycoprot_dom"/>
</dbReference>
<dbReference type="InterPro" id="IPR008271">
    <property type="entry name" value="Ser/Thr_kinase_AS"/>
</dbReference>
<dbReference type="PANTHER" id="PTHR27002:SF851">
    <property type="entry name" value="G-TYPE LECTIN S-RECEPTOR-LIKE SERINE_THREONINE-PROTEIN KINASE SD1-1"/>
    <property type="match status" value="1"/>
</dbReference>
<dbReference type="CDD" id="cd01098">
    <property type="entry name" value="PAN_AP_plant"/>
    <property type="match status" value="2"/>
</dbReference>
<dbReference type="InterPro" id="IPR036426">
    <property type="entry name" value="Bulb-type_lectin_dom_sf"/>
</dbReference>
<feature type="domain" description="Apple" evidence="18">
    <location>
        <begin position="959"/>
        <end position="1041"/>
    </location>
</feature>
<dbReference type="SMART" id="SM00108">
    <property type="entry name" value="B_lectin"/>
    <property type="match status" value="1"/>
</dbReference>
<dbReference type="Gene3D" id="3.30.200.20">
    <property type="entry name" value="Phosphorylase Kinase, domain 1"/>
    <property type="match status" value="2"/>
</dbReference>
<keyword evidence="10" id="KW-1015">Disulfide bond</keyword>
<comment type="catalytic activity">
    <reaction evidence="13">
        <text>L-seryl-[protein] + ATP = O-phospho-L-seryl-[protein] + ADP + H(+)</text>
        <dbReference type="Rhea" id="RHEA:17989"/>
        <dbReference type="Rhea" id="RHEA-COMP:9863"/>
        <dbReference type="Rhea" id="RHEA-COMP:11604"/>
        <dbReference type="ChEBI" id="CHEBI:15378"/>
        <dbReference type="ChEBI" id="CHEBI:29999"/>
        <dbReference type="ChEBI" id="CHEBI:30616"/>
        <dbReference type="ChEBI" id="CHEBI:83421"/>
        <dbReference type="ChEBI" id="CHEBI:456216"/>
        <dbReference type="EC" id="2.7.11.1"/>
    </reaction>
</comment>
<sequence length="1425" mass="161280">MKSTKVACFLLLLSSLPSIVKICTAIDTISTTQILRDGDTLVSSGGRFELGFFSPNNTNNRYVGIWYTNVTIFKAVWVANRESPVTSTSGILKVLEPGVLVLQNDTGNITWSSKTSRVAKAPVLQLLDSGNLVLREANDDRPENFLWQSFDYITDTFLPDMDFGWNSATGIQNYLTSWMNNNDPAPGDYSFYMDQTGYPQTILKRGNVILCRMGPWNGLRFSGITNSRLDPTHAFEFITDENKTICREETIDRSVISRVSLSPSGVVQRWTWVQRIQDWVLNLNLPSDYCDTYKLCGAYGICKIANSPVCGCLDRFVPKDPEGWVRSDWSNGCIRRTPLNCKKGDVFLKYSGVKMPDSRYSWFNKNMTLKECNAKCLKNCSCAAYTQLNISIEGSGCLFWSEDLIDIRDLSIYEQDIYIRMASSEWNSKGTRRKILILSITSLMGMVLLGLSLMLYYWKRKKNYANGRKGGSQNKDFELPLFDLSTVSKATNNFSTNNKLGQGGYGPVYKGALENGQEIAVKRLSKTSMQGIIEFKNEIICIAKLQHRNLVKLLGCCIQGEEKMVIYEYMPNKSLDLFLFDETRSKLLDWPKRLQVVNGVARGLMYIHQDSQLRIIHRDLKASNILLDTNMRPKISDFGIAKSFQGNETEDKTSRVVGTYGYMSPEYAVHGRFSVKSDVFSFGVVVLEIVSGKRNSGFSREDQHLNLLGHAWTIYKEERSLELVDPFLLDSANPSEVLRLIHVGLLCVQQCPNDRPSMASVVAMLDNEVVLPPANQPDMDFGWNSATGIQNYLTSWMNNNDPAPGDYSFYMDQTGYPQTILKRGNVILCRMGPWNGLRFSGITNSRLDPTHAFEFITDENKTFCREETIDRSVISRVSLSPSGVVQRWTWVQRIQDWVLNLYLPSDYCDTYILCGAYGICKIANSPVCGCLDRFVPKDPEGWVRSDWSNGCIRRTPLNCKKGDVFLKYSGVKMPDSRYSWFNKNMTLKECNAKCLKNCSCAAYTQLNISIEGSGCLFWSEDLIDIRDLSIYEQDIYIRMASSEWNSKGTRRKILILSITSLMGMVLLGLSLMLYYWKRKKNYANGRKGGSQNKDFELPLFDLSTVSKATNNFSTNNKLGQGGYGPVYKGALENGQEIAVKRLSKTSMQGIIEFKNEIICIAKLQHRNLVKLLGCCIQGEEKMVIYEYMPNKSLDLFLFDETRSKLLDWPKRLQVVNGVARGLMYIHQDSQLRIIHRDLKASNILLDTNMRPKISDFGIAKSFQGNETEDKTSRVVGTYGYMSPEYAVHGRFSVKSDVFSFGVVVLEIVSGKRNSGFSREDQHLNLLGHAWTLYKEERSLQLVDPFLLDSANPSEVLRLIHVGLLCVQQCPNDRPSMASVVAMLDNEVVLPPANQPGFFTERDVFAVKSTTRCSFNEVTITQLEAR</sequence>
<evidence type="ECO:0000259" key="17">
    <source>
        <dbReference type="PROSITE" id="PS50927"/>
    </source>
</evidence>
<dbReference type="InterPro" id="IPR001480">
    <property type="entry name" value="Bulb-type_lectin_dom"/>
</dbReference>
<evidence type="ECO:0000256" key="9">
    <source>
        <dbReference type="ARBA" id="ARBA00022840"/>
    </source>
</evidence>
<dbReference type="Gene3D" id="1.10.510.10">
    <property type="entry name" value="Transferase(Phosphotransferase) domain 1"/>
    <property type="match status" value="2"/>
</dbReference>
<evidence type="ECO:0000256" key="14">
    <source>
        <dbReference type="SAM" id="Phobius"/>
    </source>
</evidence>
<name>A0A8S0PL31_OLEEU</name>
<dbReference type="Gene3D" id="3.50.4.10">
    <property type="entry name" value="Hepatocyte Growth Factor"/>
    <property type="match status" value="2"/>
</dbReference>
<dbReference type="InterPro" id="IPR011009">
    <property type="entry name" value="Kinase-like_dom_sf"/>
</dbReference>
<dbReference type="Pfam" id="PF01453">
    <property type="entry name" value="B_lectin"/>
    <property type="match status" value="1"/>
</dbReference>
<keyword evidence="6 15" id="KW-0732">Signal</keyword>
<evidence type="ECO:0000259" key="18">
    <source>
        <dbReference type="PROSITE" id="PS50948"/>
    </source>
</evidence>
<feature type="chain" id="PRO_5035884522" description="non-specific serine/threonine protein kinase" evidence="15">
    <location>
        <begin position="26"/>
        <end position="1425"/>
    </location>
</feature>
<keyword evidence="4" id="KW-0723">Serine/threonine-protein kinase</keyword>
<dbReference type="SUPFAM" id="SSF51110">
    <property type="entry name" value="alpha-D-mannose-specific plant lectins"/>
    <property type="match status" value="1"/>
</dbReference>
<comment type="subcellular location">
    <subcellularLocation>
        <location evidence="1">Cell membrane</location>
        <topology evidence="1">Single-pass type I membrane protein</topology>
    </subcellularLocation>
</comment>
<dbReference type="FunFam" id="2.90.10.10:FF:000004">
    <property type="entry name" value="G-type lectin S-receptor-like serine/threonine-protein kinase"/>
    <property type="match status" value="1"/>
</dbReference>
<dbReference type="CDD" id="cd00028">
    <property type="entry name" value="B_lectin"/>
    <property type="match status" value="1"/>
</dbReference>
<evidence type="ECO:0000256" key="3">
    <source>
        <dbReference type="ARBA" id="ARBA00022475"/>
    </source>
</evidence>
<keyword evidence="5" id="KW-0808">Transferase</keyword>
<evidence type="ECO:0000256" key="6">
    <source>
        <dbReference type="ARBA" id="ARBA00022729"/>
    </source>
</evidence>
<dbReference type="GO" id="GO:0005886">
    <property type="term" value="C:plasma membrane"/>
    <property type="evidence" value="ECO:0007669"/>
    <property type="project" value="UniProtKB-SubCell"/>
</dbReference>
<feature type="signal peptide" evidence="15">
    <location>
        <begin position="1"/>
        <end position="25"/>
    </location>
</feature>
<keyword evidence="8" id="KW-0418">Kinase</keyword>
<protein>
    <recommendedName>
        <fullName evidence="2">non-specific serine/threonine protein kinase</fullName>
        <ecNumber evidence="2">2.7.11.1</ecNumber>
    </recommendedName>
</protein>
<comment type="catalytic activity">
    <reaction evidence="12">
        <text>L-threonyl-[protein] + ATP = O-phospho-L-threonyl-[protein] + ADP + H(+)</text>
        <dbReference type="Rhea" id="RHEA:46608"/>
        <dbReference type="Rhea" id="RHEA-COMP:11060"/>
        <dbReference type="Rhea" id="RHEA-COMP:11605"/>
        <dbReference type="ChEBI" id="CHEBI:15378"/>
        <dbReference type="ChEBI" id="CHEBI:30013"/>
        <dbReference type="ChEBI" id="CHEBI:30616"/>
        <dbReference type="ChEBI" id="CHEBI:61977"/>
        <dbReference type="ChEBI" id="CHEBI:456216"/>
        <dbReference type="EC" id="2.7.11.1"/>
    </reaction>
</comment>
<dbReference type="PANTHER" id="PTHR27002">
    <property type="entry name" value="RECEPTOR-LIKE SERINE/THREONINE-PROTEIN KINASE SD1-8"/>
    <property type="match status" value="1"/>
</dbReference>
<dbReference type="GO" id="GO:0048544">
    <property type="term" value="P:recognition of pollen"/>
    <property type="evidence" value="ECO:0007669"/>
    <property type="project" value="InterPro"/>
</dbReference>
<dbReference type="EC" id="2.7.11.1" evidence="2"/>
<keyword evidence="14" id="KW-0472">Membrane</keyword>
<feature type="domain" description="Protein kinase" evidence="16">
    <location>
        <begin position="1112"/>
        <end position="1388"/>
    </location>
</feature>
<keyword evidence="20" id="KW-1185">Reference proteome</keyword>
<keyword evidence="3" id="KW-1003">Cell membrane</keyword>
<dbReference type="InterPro" id="IPR003609">
    <property type="entry name" value="Pan_app"/>
</dbReference>
<evidence type="ECO:0000256" key="2">
    <source>
        <dbReference type="ARBA" id="ARBA00012513"/>
    </source>
</evidence>
<comment type="caution">
    <text evidence="19">The sequence shown here is derived from an EMBL/GenBank/DDBJ whole genome shotgun (WGS) entry which is preliminary data.</text>
</comment>
<evidence type="ECO:0000256" key="10">
    <source>
        <dbReference type="ARBA" id="ARBA00023157"/>
    </source>
</evidence>
<evidence type="ECO:0000256" key="1">
    <source>
        <dbReference type="ARBA" id="ARBA00004251"/>
    </source>
</evidence>
<dbReference type="EMBL" id="CACTIH010000101">
    <property type="protein sequence ID" value="CAA2953893.1"/>
    <property type="molecule type" value="Genomic_DNA"/>
</dbReference>
<dbReference type="PROSITE" id="PS50948">
    <property type="entry name" value="PAN"/>
    <property type="match status" value="2"/>
</dbReference>
<gene>
    <name evidence="19" type="ORF">OLEA9_A104539</name>
</gene>
<dbReference type="PROSITE" id="PS50011">
    <property type="entry name" value="PROTEIN_KINASE_DOM"/>
    <property type="match status" value="2"/>
</dbReference>
<dbReference type="SUPFAM" id="SSF56112">
    <property type="entry name" value="Protein kinase-like (PK-like)"/>
    <property type="match status" value="2"/>
</dbReference>
<dbReference type="GO" id="GO:0004674">
    <property type="term" value="F:protein serine/threonine kinase activity"/>
    <property type="evidence" value="ECO:0007669"/>
    <property type="project" value="UniProtKB-KW"/>
</dbReference>
<dbReference type="InterPro" id="IPR000719">
    <property type="entry name" value="Prot_kinase_dom"/>
</dbReference>
<evidence type="ECO:0000256" key="8">
    <source>
        <dbReference type="ARBA" id="ARBA00022777"/>
    </source>
</evidence>
<accession>A0A8S0PL31</accession>
<dbReference type="FunFam" id="1.10.510.10:FF:000060">
    <property type="entry name" value="G-type lectin S-receptor-like serine/threonine-protein kinase"/>
    <property type="match status" value="2"/>
</dbReference>
<feature type="domain" description="Protein kinase" evidence="16">
    <location>
        <begin position="494"/>
        <end position="770"/>
    </location>
</feature>
<evidence type="ECO:0000256" key="15">
    <source>
        <dbReference type="SAM" id="SignalP"/>
    </source>
</evidence>
<evidence type="ECO:0000256" key="7">
    <source>
        <dbReference type="ARBA" id="ARBA00022741"/>
    </source>
</evidence>
<evidence type="ECO:0000256" key="11">
    <source>
        <dbReference type="ARBA" id="ARBA00023180"/>
    </source>
</evidence>
<dbReference type="Pfam" id="PF00954">
    <property type="entry name" value="S_locus_glycop"/>
    <property type="match status" value="2"/>
</dbReference>
<organism evidence="19 20">
    <name type="scientific">Olea europaea subsp. europaea</name>
    <dbReference type="NCBI Taxonomy" id="158383"/>
    <lineage>
        <taxon>Eukaryota</taxon>
        <taxon>Viridiplantae</taxon>
        <taxon>Streptophyta</taxon>
        <taxon>Embryophyta</taxon>
        <taxon>Tracheophyta</taxon>
        <taxon>Spermatophyta</taxon>
        <taxon>Magnoliopsida</taxon>
        <taxon>eudicotyledons</taxon>
        <taxon>Gunneridae</taxon>
        <taxon>Pentapetalae</taxon>
        <taxon>asterids</taxon>
        <taxon>lamiids</taxon>
        <taxon>Lamiales</taxon>
        <taxon>Oleaceae</taxon>
        <taxon>Oleeae</taxon>
        <taxon>Olea</taxon>
    </lineage>
</organism>
<evidence type="ECO:0000256" key="13">
    <source>
        <dbReference type="ARBA" id="ARBA00048679"/>
    </source>
</evidence>
<dbReference type="Gene3D" id="2.90.10.10">
    <property type="entry name" value="Bulb-type lectin domain"/>
    <property type="match status" value="1"/>
</dbReference>
<evidence type="ECO:0000313" key="20">
    <source>
        <dbReference type="Proteomes" id="UP000594638"/>
    </source>
</evidence>
<dbReference type="Pfam" id="PF07714">
    <property type="entry name" value="PK_Tyr_Ser-Thr"/>
    <property type="match status" value="2"/>
</dbReference>
<keyword evidence="14" id="KW-1133">Transmembrane helix</keyword>
<keyword evidence="14" id="KW-0812">Transmembrane</keyword>
<dbReference type="InterPro" id="IPR001245">
    <property type="entry name" value="Ser-Thr/Tyr_kinase_cat_dom"/>
</dbReference>
<dbReference type="CDD" id="cd14066">
    <property type="entry name" value="STKc_IRAK"/>
    <property type="match status" value="2"/>
</dbReference>
<dbReference type="SMART" id="SM00473">
    <property type="entry name" value="PAN_AP"/>
    <property type="match status" value="2"/>
</dbReference>
<dbReference type="Gramene" id="OE9A104539T1">
    <property type="protein sequence ID" value="OE9A104539C1"/>
    <property type="gene ID" value="OE9A104539"/>
</dbReference>
<dbReference type="OrthoDB" id="785331at2759"/>
<dbReference type="Pfam" id="PF08276">
    <property type="entry name" value="PAN_2"/>
    <property type="match status" value="2"/>
</dbReference>
<evidence type="ECO:0000256" key="12">
    <source>
        <dbReference type="ARBA" id="ARBA00047899"/>
    </source>
</evidence>
<feature type="transmembrane region" description="Helical" evidence="14">
    <location>
        <begin position="435"/>
        <end position="458"/>
    </location>
</feature>
<evidence type="ECO:0000256" key="5">
    <source>
        <dbReference type="ARBA" id="ARBA00022679"/>
    </source>
</evidence>
<keyword evidence="7" id="KW-0547">Nucleotide-binding</keyword>
<dbReference type="GO" id="GO:0005524">
    <property type="term" value="F:ATP binding"/>
    <property type="evidence" value="ECO:0007669"/>
    <property type="project" value="UniProtKB-KW"/>
</dbReference>
<keyword evidence="11" id="KW-0325">Glycoprotein</keyword>
<evidence type="ECO:0000256" key="4">
    <source>
        <dbReference type="ARBA" id="ARBA00022527"/>
    </source>
</evidence>